<keyword evidence="3 10" id="KW-0812">Transmembrane</keyword>
<dbReference type="GO" id="GO:0005886">
    <property type="term" value="C:plasma membrane"/>
    <property type="evidence" value="ECO:0007669"/>
    <property type="project" value="UniProtKB-SubCell"/>
</dbReference>
<evidence type="ECO:0000256" key="2">
    <source>
        <dbReference type="ARBA" id="ARBA00022475"/>
    </source>
</evidence>
<dbReference type="KEGG" id="srt:Srot_0743"/>
<proteinExistence type="predicted"/>
<keyword evidence="8 10" id="KW-0472">Membrane</keyword>
<dbReference type="PANTHER" id="PTHR22683:SF1">
    <property type="entry name" value="TYPE VII SECRETION SYSTEM PROTEIN ESSC"/>
    <property type="match status" value="1"/>
</dbReference>
<dbReference type="InterPro" id="IPR023836">
    <property type="entry name" value="EccCa-like_Actinobacteria"/>
</dbReference>
<dbReference type="PROSITE" id="PS50901">
    <property type="entry name" value="FTSK"/>
    <property type="match status" value="2"/>
</dbReference>
<feature type="domain" description="FtsK" evidence="11">
    <location>
        <begin position="455"/>
        <end position="661"/>
    </location>
</feature>
<dbReference type="GO" id="GO:0005524">
    <property type="term" value="F:ATP binding"/>
    <property type="evidence" value="ECO:0007669"/>
    <property type="project" value="UniProtKB-UniRule"/>
</dbReference>
<keyword evidence="12" id="KW-0132">Cell division</keyword>
<gene>
    <name evidence="12" type="ordered locus">Srot_0743</name>
</gene>
<evidence type="ECO:0000313" key="13">
    <source>
        <dbReference type="Proteomes" id="UP000002247"/>
    </source>
</evidence>
<feature type="binding site" evidence="9">
    <location>
        <begin position="478"/>
        <end position="485"/>
    </location>
    <ligand>
        <name>ATP</name>
        <dbReference type="ChEBI" id="CHEBI:30616"/>
    </ligand>
</feature>
<dbReference type="eggNOG" id="COG1674">
    <property type="taxonomic scope" value="Bacteria"/>
</dbReference>
<evidence type="ECO:0000256" key="5">
    <source>
        <dbReference type="ARBA" id="ARBA00022741"/>
    </source>
</evidence>
<comment type="subcellular location">
    <subcellularLocation>
        <location evidence="1">Cell membrane</location>
        <topology evidence="1">Multi-pass membrane protein</topology>
    </subcellularLocation>
</comment>
<reference evidence="12 13" key="1">
    <citation type="journal article" date="2010" name="Stand. Genomic Sci.">
        <title>Complete genome sequence of Segniliparus rotundus type strain (CDC 1076).</title>
        <authorList>
            <person name="Sikorski J."/>
            <person name="Lapidus A."/>
            <person name="Copeland A."/>
            <person name="Misra M."/>
            <person name="Glavina Del Rio T."/>
            <person name="Nolan M."/>
            <person name="Lucas S."/>
            <person name="Chen F."/>
            <person name="Tice H."/>
            <person name="Cheng J.F."/>
            <person name="Jando M."/>
            <person name="Schneider S."/>
            <person name="Bruce D."/>
            <person name="Goodwin L."/>
            <person name="Pitluck S."/>
            <person name="Liolios K."/>
            <person name="Mikhailova N."/>
            <person name="Pati A."/>
            <person name="Ivanova N."/>
            <person name="Mavromatis K."/>
            <person name="Chen A."/>
            <person name="Palaniappan K."/>
            <person name="Chertkov O."/>
            <person name="Land M."/>
            <person name="Hauser L."/>
            <person name="Chang Y.J."/>
            <person name="Jeffries C.D."/>
            <person name="Brettin T."/>
            <person name="Detter J.C."/>
            <person name="Han C."/>
            <person name="Rohde M."/>
            <person name="Goker M."/>
            <person name="Bristow J."/>
            <person name="Eisen J.A."/>
            <person name="Markowitz V."/>
            <person name="Hugenholtz P."/>
            <person name="Kyrpides N.C."/>
            <person name="Klenk H.P."/>
        </authorList>
    </citation>
    <scope>NUCLEOTIDE SEQUENCE [LARGE SCALE GENOMIC DNA]</scope>
    <source>
        <strain evidence="13">ATCC BAA-972 / CDC 1076 / CIP 108378 / DSM 44985 / JCM 13578</strain>
    </source>
</reference>
<evidence type="ECO:0000259" key="11">
    <source>
        <dbReference type="PROSITE" id="PS50901"/>
    </source>
</evidence>
<keyword evidence="6 9" id="KW-0067">ATP-binding</keyword>
<evidence type="ECO:0000256" key="4">
    <source>
        <dbReference type="ARBA" id="ARBA00022737"/>
    </source>
</evidence>
<dbReference type="InterPro" id="IPR002543">
    <property type="entry name" value="FtsK_dom"/>
</dbReference>
<dbReference type="STRING" id="640132.Srot_0743"/>
<organism evidence="12 13">
    <name type="scientific">Segniliparus rotundus (strain ATCC BAA-972 / CDC 1076 / CIP 108378 / DSM 44985 / JCM 13578)</name>
    <dbReference type="NCBI Taxonomy" id="640132"/>
    <lineage>
        <taxon>Bacteria</taxon>
        <taxon>Bacillati</taxon>
        <taxon>Actinomycetota</taxon>
        <taxon>Actinomycetes</taxon>
        <taxon>Mycobacteriales</taxon>
        <taxon>Segniliparaceae</taxon>
        <taxon>Segniliparus</taxon>
    </lineage>
</organism>
<feature type="domain" description="FtsK" evidence="11">
    <location>
        <begin position="813"/>
        <end position="1011"/>
    </location>
</feature>
<sequence>MTRVLFEAKRRLPAPDARTGVIVVEPPPELPRLIPPSLLRRAMPWVIGALVVGMVVALFATGMRLITPQTLFFPFVLLLAATGIFRGSGSGTPVAEVDAERADYLRYLSRVRSEARTAANAQRAALEWSHPAPTGLAAVAGTRRQWERDPGDADFLVVRVGLGDVPAAAALRVGESGDEADLEPVCQTSLAALIEAHRDLAHAPVTIDLAAIREIVVHGPADEVREALSAWIANATCWHDPAVLAVAALSPHIDSPAWTWLKWLPHTDIPGKADGLGPARRLTADASALPGLVADVLQGRPPRGGGPAALGHVLIVVDDPAWRPDAVLPPEGYAGVVLIRRAEEEPGLDEEVDHARLVLKVENGSLQQYKHGVWRDYAARADTLEPSEAAHLARQLGRWDSGPVAVDSRVSSTHGSGFPALLGIEDPADLDVTSLWSRRSRDRELRVPIGVTSTGEPLMFDLKDEAEGGMGPHGLMIGMTGSGKSQTIMAILLSLLTTHPADRLIVIYLDFKGEAGADIFREFPQVVAVISNMAEKRSLADRFSDTLRGEIARREQQLREAGRQVQGSAFNSVAEYENAIAHGHDLPPIPTLFIVADEFTLMLADHPEYAELFDHVARKGRSLRVHILFASQTLDIGRIKDIDKNTSYRIGLKVASPASSRQVIGVEDAYHIESGKEHKGVGYFVPSPGAMPIKFRASYVDGVYEPPRAIAAAKPYASAEPKRFTAAWAAPDQPETEEAPDGPAPIAKARKLIAVIGEQLAELGPKAPELWLAPLDTPVSLGGLLRRVGANAPSLRPLCWPVGEIDRPFLMRRDPLVFDAASAAGNIVIHGGPKSGKSSGLMTVVLSAAAACSPEDVQFHILDYGGGRHSALAPLAHVSAVASPHDDELVRRILAELRQLLAARRRLFRDHEVASIEQFRQRRKTEPALADGFGDVFLLLDDLSAFSRANTDQFTTKNPLLAEVSELANSGLAYGIHVLVTTANWIDVPLAMRDGLGLRLELRLTDPRDSNVRDPEALRKPAEFVPADQPGRGLTPSAEHFLFAAPRLDEEDTDAGLTAATAASVRLLNDRYPGVGAPRVRVLPASLDPADLEPVLPEPDLLVIGRREEDLAPAAVDFAANPLLLVLGDSASGKTTLLRHIIRSVRDNSTADQVAFTVVDRRLRLVDEPLFADNEHTTHLDRVIPAMLGLTALLEQRRPPAGLSAQQLRSWSFPVTASDPGQTHYLLIDDADQIPDAPAFSGPYIGQRPWSGIISLLASAADLGLRVIVTARAAGSGHTVMTNSLLRALVDLQANTLMLSGNPHDSGKIRGHRFSRLPPGRAVLVGDDDVPAFIQLANAQSAEKRKEGRR</sequence>
<dbReference type="InterPro" id="IPR023837">
    <property type="entry name" value="EccCb-like_Actinobacteria"/>
</dbReference>
<keyword evidence="5 9" id="KW-0547">Nucleotide-binding</keyword>
<feature type="binding site" evidence="9">
    <location>
        <begin position="831"/>
        <end position="838"/>
    </location>
    <ligand>
        <name>ATP</name>
        <dbReference type="ChEBI" id="CHEBI:30616"/>
    </ligand>
</feature>
<keyword evidence="2" id="KW-1003">Cell membrane</keyword>
<name>D6ZDF9_SEGRD</name>
<dbReference type="Pfam" id="PF01580">
    <property type="entry name" value="FtsK_SpoIIIE"/>
    <property type="match status" value="2"/>
</dbReference>
<evidence type="ECO:0000256" key="10">
    <source>
        <dbReference type="SAM" id="Phobius"/>
    </source>
</evidence>
<dbReference type="OrthoDB" id="9807790at2"/>
<dbReference type="PANTHER" id="PTHR22683">
    <property type="entry name" value="SPORULATION PROTEIN RELATED"/>
    <property type="match status" value="1"/>
</dbReference>
<dbReference type="SMART" id="SM00382">
    <property type="entry name" value="AAA"/>
    <property type="match status" value="3"/>
</dbReference>
<accession>D6ZDF9</accession>
<evidence type="ECO:0000313" key="12">
    <source>
        <dbReference type="EMBL" id="ADG97223.1"/>
    </source>
</evidence>
<dbReference type="GO" id="GO:0003677">
    <property type="term" value="F:DNA binding"/>
    <property type="evidence" value="ECO:0007669"/>
    <property type="project" value="InterPro"/>
</dbReference>
<dbReference type="InterPro" id="IPR027417">
    <property type="entry name" value="P-loop_NTPase"/>
</dbReference>
<evidence type="ECO:0000256" key="9">
    <source>
        <dbReference type="PROSITE-ProRule" id="PRU00289"/>
    </source>
</evidence>
<dbReference type="NCBIfam" id="TIGR03925">
    <property type="entry name" value="T7SS_EccC_b"/>
    <property type="match status" value="1"/>
</dbReference>
<feature type="transmembrane region" description="Helical" evidence="10">
    <location>
        <begin position="42"/>
        <end position="59"/>
    </location>
</feature>
<dbReference type="EMBL" id="CP001958">
    <property type="protein sequence ID" value="ADG97223.1"/>
    <property type="molecule type" value="Genomic_DNA"/>
</dbReference>
<dbReference type="NCBIfam" id="TIGR03924">
    <property type="entry name" value="T7SS_EccC_a"/>
    <property type="match status" value="1"/>
</dbReference>
<dbReference type="Gene3D" id="3.40.50.300">
    <property type="entry name" value="P-loop containing nucleotide triphosphate hydrolases"/>
    <property type="match status" value="3"/>
</dbReference>
<dbReference type="HOGENOM" id="CLU_003134_1_0_11"/>
<evidence type="ECO:0000256" key="3">
    <source>
        <dbReference type="ARBA" id="ARBA00022692"/>
    </source>
</evidence>
<keyword evidence="13" id="KW-1185">Reference proteome</keyword>
<dbReference type="GO" id="GO:0051301">
    <property type="term" value="P:cell division"/>
    <property type="evidence" value="ECO:0007669"/>
    <property type="project" value="UniProtKB-KW"/>
</dbReference>
<dbReference type="InterPro" id="IPR003593">
    <property type="entry name" value="AAA+_ATPase"/>
</dbReference>
<dbReference type="SUPFAM" id="SSF52540">
    <property type="entry name" value="P-loop containing nucleoside triphosphate hydrolases"/>
    <property type="match status" value="3"/>
</dbReference>
<dbReference type="RefSeq" id="WP_013137679.1">
    <property type="nucleotide sequence ID" value="NC_014168.1"/>
</dbReference>
<keyword evidence="7 10" id="KW-1133">Transmembrane helix</keyword>
<keyword evidence="4" id="KW-0677">Repeat</keyword>
<dbReference type="Proteomes" id="UP000002247">
    <property type="component" value="Chromosome"/>
</dbReference>
<evidence type="ECO:0000256" key="8">
    <source>
        <dbReference type="ARBA" id="ARBA00023136"/>
    </source>
</evidence>
<evidence type="ECO:0000256" key="1">
    <source>
        <dbReference type="ARBA" id="ARBA00004651"/>
    </source>
</evidence>
<keyword evidence="12" id="KW-0131">Cell cycle</keyword>
<evidence type="ECO:0000256" key="6">
    <source>
        <dbReference type="ARBA" id="ARBA00022840"/>
    </source>
</evidence>
<evidence type="ECO:0000256" key="7">
    <source>
        <dbReference type="ARBA" id="ARBA00022989"/>
    </source>
</evidence>
<protein>
    <submittedName>
        <fullName evidence="12">Cell division FtsK/SpoIIIE</fullName>
    </submittedName>
</protein>
<dbReference type="InterPro" id="IPR050206">
    <property type="entry name" value="FtsK/SpoIIIE/SftA"/>
</dbReference>